<accession>A0A5K7XEA5</accession>
<dbReference type="Proteomes" id="UP000326837">
    <property type="component" value="Chromosome"/>
</dbReference>
<evidence type="ECO:0000313" key="2">
    <source>
        <dbReference type="EMBL" id="BBO33201.1"/>
    </source>
</evidence>
<protein>
    <submittedName>
        <fullName evidence="2">Uncharacterized protein</fullName>
    </submittedName>
</protein>
<gene>
    <name evidence="2" type="ORF">PLANPX_2813</name>
</gene>
<dbReference type="AlphaFoldDB" id="A0A5K7XEA5"/>
<reference evidence="3" key="1">
    <citation type="submission" date="2019-10" db="EMBL/GenBank/DDBJ databases">
        <title>Lacipirellula parvula gen. nov., sp. nov., representing a lineage of planctomycetes widespread in freshwater anoxic habitats, and description of the family Lacipirellulaceae.</title>
        <authorList>
            <person name="Dedysh S.N."/>
            <person name="Kulichevskaya I.S."/>
            <person name="Beletsky A.V."/>
            <person name="Rakitin A.L."/>
            <person name="Mardanov A.V."/>
            <person name="Ivanova A.A."/>
            <person name="Saltykova V.X."/>
            <person name="Rijpstra W.I.C."/>
            <person name="Sinninghe Damste J.S."/>
            <person name="Ravin N.V."/>
        </authorList>
    </citation>
    <scope>NUCLEOTIDE SEQUENCE [LARGE SCALE GENOMIC DNA]</scope>
    <source>
        <strain evidence="3">PX69</strain>
    </source>
</reference>
<dbReference type="KEGG" id="lpav:PLANPX_2813"/>
<keyword evidence="3" id="KW-1185">Reference proteome</keyword>
<name>A0A5K7XEA5_9BACT</name>
<organism evidence="2 3">
    <name type="scientific">Lacipirellula parvula</name>
    <dbReference type="NCBI Taxonomy" id="2650471"/>
    <lineage>
        <taxon>Bacteria</taxon>
        <taxon>Pseudomonadati</taxon>
        <taxon>Planctomycetota</taxon>
        <taxon>Planctomycetia</taxon>
        <taxon>Pirellulales</taxon>
        <taxon>Lacipirellulaceae</taxon>
        <taxon>Lacipirellula</taxon>
    </lineage>
</organism>
<dbReference type="EMBL" id="AP021861">
    <property type="protein sequence ID" value="BBO33201.1"/>
    <property type="molecule type" value="Genomic_DNA"/>
</dbReference>
<proteinExistence type="predicted"/>
<feature type="region of interest" description="Disordered" evidence="1">
    <location>
        <begin position="56"/>
        <end position="77"/>
    </location>
</feature>
<sequence>MKTREGRASGSAGSDWSLTIATIGQEAHYTGDCQRANLNALGFRRGPAALSELSAACNRFPQQRPGNRQTRRHRTGR</sequence>
<evidence type="ECO:0000313" key="3">
    <source>
        <dbReference type="Proteomes" id="UP000326837"/>
    </source>
</evidence>
<evidence type="ECO:0000256" key="1">
    <source>
        <dbReference type="SAM" id="MobiDB-lite"/>
    </source>
</evidence>